<sequence>MKKKHRLIILKAVFAAAFILGLFLIWEKRSVFTIIPEQAGQDNREEEMIDEPSGLKSPISGVACENAKRRPIAVMLGGDTVARPLSGIGEADLVFEMQVIEGSITRLMAVFVCADPGQIGAVRSARHDFIPLANGFDAIYAHWGGSHFALDKLKTGIADNIDALPNLYSAFYRQSGIVAPHNGFTSTSRLLNAAEKLSYRTTGKFIGYYHMTEKETALHGQENKILRISYAPPFNIGYEYSPKKNSYLRFRGGTKEIDKNTGNQIEAKNIVVMRAISQPLEGQYNDVQVEGEGKAEYYLNGHKKDGKWKKDKSDVSSKLYFYDKEGEEIKFVPGSIWIEIADPGMAITWE</sequence>
<evidence type="ECO:0000313" key="5">
    <source>
        <dbReference type="Proteomes" id="UP000179099"/>
    </source>
</evidence>
<proteinExistence type="predicted"/>
<feature type="domain" description="DUF3048" evidence="3">
    <location>
        <begin position="236"/>
        <end position="338"/>
    </location>
</feature>
<dbReference type="InterPro" id="IPR021416">
    <property type="entry name" value="DUF3048_N"/>
</dbReference>
<dbReference type="Gene3D" id="3.50.90.10">
    <property type="entry name" value="YerB-like"/>
    <property type="match status" value="1"/>
</dbReference>
<comment type="caution">
    <text evidence="4">The sequence shown here is derived from an EMBL/GenBank/DDBJ whole genome shotgun (WGS) entry which is preliminary data.</text>
</comment>
<dbReference type="Pfam" id="PF11258">
    <property type="entry name" value="DUF3048"/>
    <property type="match status" value="1"/>
</dbReference>
<evidence type="ECO:0008006" key="6">
    <source>
        <dbReference type="Google" id="ProtNLM"/>
    </source>
</evidence>
<keyword evidence="1" id="KW-1133">Transmembrane helix</keyword>
<dbReference type="SUPFAM" id="SSF159774">
    <property type="entry name" value="YerB-like"/>
    <property type="match status" value="1"/>
</dbReference>
<feature type="domain" description="DUF3048" evidence="2">
    <location>
        <begin position="65"/>
        <end position="199"/>
    </location>
</feature>
<evidence type="ECO:0000256" key="1">
    <source>
        <dbReference type="SAM" id="Phobius"/>
    </source>
</evidence>
<dbReference type="EMBL" id="MHMW01000028">
    <property type="protein sequence ID" value="OGZ33595.1"/>
    <property type="molecule type" value="Genomic_DNA"/>
</dbReference>
<name>A0A1G2F693_9BACT</name>
<evidence type="ECO:0000259" key="3">
    <source>
        <dbReference type="Pfam" id="PF17479"/>
    </source>
</evidence>
<feature type="transmembrane region" description="Helical" evidence="1">
    <location>
        <begin position="7"/>
        <end position="26"/>
    </location>
</feature>
<reference evidence="4 5" key="1">
    <citation type="journal article" date="2016" name="Nat. Commun.">
        <title>Thousands of microbial genomes shed light on interconnected biogeochemical processes in an aquifer system.</title>
        <authorList>
            <person name="Anantharaman K."/>
            <person name="Brown C.T."/>
            <person name="Hug L.A."/>
            <person name="Sharon I."/>
            <person name="Castelle C.J."/>
            <person name="Probst A.J."/>
            <person name="Thomas B.C."/>
            <person name="Singh A."/>
            <person name="Wilkins M.J."/>
            <person name="Karaoz U."/>
            <person name="Brodie E.L."/>
            <person name="Williams K.H."/>
            <person name="Hubbard S.S."/>
            <person name="Banfield J.F."/>
        </authorList>
    </citation>
    <scope>NUCLEOTIDE SEQUENCE [LARGE SCALE GENOMIC DNA]</scope>
</reference>
<protein>
    <recommendedName>
        <fullName evidence="6">Lipoprotein YerB</fullName>
    </recommendedName>
</protein>
<evidence type="ECO:0000259" key="2">
    <source>
        <dbReference type="Pfam" id="PF11258"/>
    </source>
</evidence>
<dbReference type="AlphaFoldDB" id="A0A1G2F693"/>
<dbReference type="STRING" id="1801992.A2Y98_01530"/>
<evidence type="ECO:0000313" key="4">
    <source>
        <dbReference type="EMBL" id="OGZ33595.1"/>
    </source>
</evidence>
<dbReference type="Proteomes" id="UP000179099">
    <property type="component" value="Unassembled WGS sequence"/>
</dbReference>
<dbReference type="InterPro" id="IPR035328">
    <property type="entry name" value="DUF3048_C"/>
</dbReference>
<keyword evidence="1" id="KW-0472">Membrane</keyword>
<dbReference type="InterPro" id="IPR023158">
    <property type="entry name" value="YerB-like_sf"/>
</dbReference>
<keyword evidence="1" id="KW-0812">Transmembrane</keyword>
<gene>
    <name evidence="4" type="ORF">A2Y98_01530</name>
</gene>
<accession>A0A1G2F693</accession>
<organism evidence="4 5">
    <name type="scientific">Candidatus Portnoybacteria bacterium RBG_19FT_COMBO_36_7</name>
    <dbReference type="NCBI Taxonomy" id="1801992"/>
    <lineage>
        <taxon>Bacteria</taxon>
        <taxon>Candidatus Portnoyibacteriota</taxon>
    </lineage>
</organism>
<dbReference type="Pfam" id="PF17479">
    <property type="entry name" value="DUF3048_C"/>
    <property type="match status" value="1"/>
</dbReference>